<keyword evidence="2" id="KW-0496">Mitochondrion</keyword>
<sequence>MDRGPINVYTKGNAVKLDQLIPTNQLLKIDINRSAPAHPHGINSSPSREGIDRQNKPD</sequence>
<feature type="region of interest" description="Disordered" evidence="1">
    <location>
        <begin position="32"/>
        <end position="58"/>
    </location>
</feature>
<evidence type="ECO:0000256" key="1">
    <source>
        <dbReference type="SAM" id="MobiDB-lite"/>
    </source>
</evidence>
<gene>
    <name evidence="2" type="ORF">ABT39_MTgene1796</name>
</gene>
<organism evidence="2">
    <name type="scientific">Picea glauca</name>
    <name type="common">White spruce</name>
    <name type="synonym">Pinus glauca</name>
    <dbReference type="NCBI Taxonomy" id="3330"/>
    <lineage>
        <taxon>Eukaryota</taxon>
        <taxon>Viridiplantae</taxon>
        <taxon>Streptophyta</taxon>
        <taxon>Embryophyta</taxon>
        <taxon>Tracheophyta</taxon>
        <taxon>Spermatophyta</taxon>
        <taxon>Pinopsida</taxon>
        <taxon>Pinidae</taxon>
        <taxon>Conifers I</taxon>
        <taxon>Pinales</taxon>
        <taxon>Pinaceae</taxon>
        <taxon>Picea</taxon>
    </lineage>
</organism>
<geneLocation type="mitochondrion" evidence="2"/>
<dbReference type="EMBL" id="LKAM01000012">
    <property type="protein sequence ID" value="KUM46290.1"/>
    <property type="molecule type" value="Genomic_DNA"/>
</dbReference>
<comment type="caution">
    <text evidence="2">The sequence shown here is derived from an EMBL/GenBank/DDBJ whole genome shotgun (WGS) entry which is preliminary data.</text>
</comment>
<dbReference type="AlphaFoldDB" id="A0A101LVV8"/>
<feature type="compositionally biased region" description="Basic and acidic residues" evidence="1">
    <location>
        <begin position="49"/>
        <end position="58"/>
    </location>
</feature>
<evidence type="ECO:0000313" key="2">
    <source>
        <dbReference type="EMBL" id="KUM46290.1"/>
    </source>
</evidence>
<proteinExistence type="predicted"/>
<name>A0A101LVV8_PICGL</name>
<accession>A0A101LVV8</accession>
<reference evidence="2" key="1">
    <citation type="journal article" date="2015" name="Genome Biol. Evol.">
        <title>Organellar Genomes of White Spruce (Picea glauca): Assembly and Annotation.</title>
        <authorList>
            <person name="Jackman S.D."/>
            <person name="Warren R.L."/>
            <person name="Gibb E.A."/>
            <person name="Vandervalk B.P."/>
            <person name="Mohamadi H."/>
            <person name="Chu J."/>
            <person name="Raymond A."/>
            <person name="Pleasance S."/>
            <person name="Coope R."/>
            <person name="Wildung M.R."/>
            <person name="Ritland C.E."/>
            <person name="Bousquet J."/>
            <person name="Jones S.J."/>
            <person name="Bohlmann J."/>
            <person name="Birol I."/>
        </authorList>
    </citation>
    <scope>NUCLEOTIDE SEQUENCE [LARGE SCALE GENOMIC DNA]</scope>
    <source>
        <tissue evidence="2">Flushing bud</tissue>
    </source>
</reference>
<protein>
    <submittedName>
        <fullName evidence="2">Uncharacterized protein</fullName>
    </submittedName>
</protein>